<dbReference type="PANTHER" id="PTHR30419">
    <property type="entry name" value="HTH-TYPE TRANSCRIPTIONAL REGULATOR YBHD"/>
    <property type="match status" value="1"/>
</dbReference>
<dbReference type="InterPro" id="IPR050950">
    <property type="entry name" value="HTH-type_LysR_regulators"/>
</dbReference>
<keyword evidence="4" id="KW-0804">Transcription</keyword>
<dbReference type="InterPro" id="IPR036388">
    <property type="entry name" value="WH-like_DNA-bd_sf"/>
</dbReference>
<keyword evidence="2" id="KW-0805">Transcription regulation</keyword>
<proteinExistence type="inferred from homology"/>
<keyword evidence="3" id="KW-0238">DNA-binding</keyword>
<evidence type="ECO:0000256" key="3">
    <source>
        <dbReference type="ARBA" id="ARBA00023125"/>
    </source>
</evidence>
<dbReference type="SUPFAM" id="SSF46785">
    <property type="entry name" value="Winged helix' DNA-binding domain"/>
    <property type="match status" value="1"/>
</dbReference>
<dbReference type="GO" id="GO:0003700">
    <property type="term" value="F:DNA-binding transcription factor activity"/>
    <property type="evidence" value="ECO:0007669"/>
    <property type="project" value="InterPro"/>
</dbReference>
<dbReference type="PROSITE" id="PS50931">
    <property type="entry name" value="HTH_LYSR"/>
    <property type="match status" value="1"/>
</dbReference>
<feature type="domain" description="HTH lysR-type" evidence="5">
    <location>
        <begin position="1"/>
        <end position="58"/>
    </location>
</feature>
<protein>
    <submittedName>
        <fullName evidence="6">Regulatory helix-turn-helix protein, lysR family</fullName>
    </submittedName>
</protein>
<keyword evidence="7" id="KW-1185">Reference proteome</keyword>
<dbReference type="Pfam" id="PF00126">
    <property type="entry name" value="HTH_1"/>
    <property type="match status" value="1"/>
</dbReference>
<dbReference type="InterPro" id="IPR005119">
    <property type="entry name" value="LysR_subst-bd"/>
</dbReference>
<dbReference type="GO" id="GO:0005829">
    <property type="term" value="C:cytosol"/>
    <property type="evidence" value="ECO:0007669"/>
    <property type="project" value="TreeGrafter"/>
</dbReference>
<organism evidence="6 7">
    <name type="scientific">Candidatus Electrothrix aarhusensis</name>
    <dbReference type="NCBI Taxonomy" id="1859131"/>
    <lineage>
        <taxon>Bacteria</taxon>
        <taxon>Pseudomonadati</taxon>
        <taxon>Thermodesulfobacteriota</taxon>
        <taxon>Desulfobulbia</taxon>
        <taxon>Desulfobulbales</taxon>
        <taxon>Desulfobulbaceae</taxon>
        <taxon>Candidatus Electrothrix</taxon>
    </lineage>
</organism>
<sequence length="184" mass="20966">MNIKSLEIFIHLAKSLHFGRTSRACNISPSALTRAVQRLEEEVGEQLLLRDNRSVSLTKAGEYFLSYADDVLQRREQLQFQLDRTCELNGALSLYCSVTAAYSVLPDIVQRFRTAYPKVHLKLQTGDAADALTRLQNRETDIAIAALPDNLPDRINFLKIMETPLVFIEPAEYPDTVQRKKKRD</sequence>
<evidence type="ECO:0000313" key="7">
    <source>
        <dbReference type="Proteomes" id="UP000287853"/>
    </source>
</evidence>
<dbReference type="Gene3D" id="1.10.10.10">
    <property type="entry name" value="Winged helix-like DNA-binding domain superfamily/Winged helix DNA-binding domain"/>
    <property type="match status" value="1"/>
</dbReference>
<dbReference type="Proteomes" id="UP000287853">
    <property type="component" value="Unassembled WGS sequence"/>
</dbReference>
<dbReference type="SUPFAM" id="SSF53850">
    <property type="entry name" value="Periplasmic binding protein-like II"/>
    <property type="match status" value="1"/>
</dbReference>
<reference evidence="6 7" key="1">
    <citation type="submission" date="2017-01" db="EMBL/GenBank/DDBJ databases">
        <title>The cable genome- insights into the physiology and evolution of filamentous bacteria capable of sulfide oxidation via long distance electron transfer.</title>
        <authorList>
            <person name="Schreiber L."/>
            <person name="Bjerg J.T."/>
            <person name="Boggild A."/>
            <person name="Van De Vossenberg J."/>
            <person name="Meysman F."/>
            <person name="Nielsen L.P."/>
            <person name="Schramm A."/>
            <person name="Kjeldsen K.U."/>
        </authorList>
    </citation>
    <scope>NUCLEOTIDE SEQUENCE [LARGE SCALE GENOMIC DNA]</scope>
    <source>
        <strain evidence="6">MCF</strain>
    </source>
</reference>
<comment type="caution">
    <text evidence="6">The sequence shown here is derived from an EMBL/GenBank/DDBJ whole genome shotgun (WGS) entry which is preliminary data.</text>
</comment>
<accession>A0A3S3R5N8</accession>
<dbReference type="Gene3D" id="3.40.190.10">
    <property type="entry name" value="Periplasmic binding protein-like II"/>
    <property type="match status" value="1"/>
</dbReference>
<evidence type="ECO:0000256" key="4">
    <source>
        <dbReference type="ARBA" id="ARBA00023163"/>
    </source>
</evidence>
<evidence type="ECO:0000256" key="2">
    <source>
        <dbReference type="ARBA" id="ARBA00023015"/>
    </source>
</evidence>
<comment type="similarity">
    <text evidence="1">Belongs to the LysR transcriptional regulatory family.</text>
</comment>
<evidence type="ECO:0000256" key="1">
    <source>
        <dbReference type="ARBA" id="ARBA00009437"/>
    </source>
</evidence>
<gene>
    <name evidence="6" type="ORF">H206_01298</name>
</gene>
<dbReference type="EMBL" id="MTKO01000087">
    <property type="protein sequence ID" value="RWX44866.1"/>
    <property type="molecule type" value="Genomic_DNA"/>
</dbReference>
<dbReference type="FunFam" id="1.10.10.10:FF:000001">
    <property type="entry name" value="LysR family transcriptional regulator"/>
    <property type="match status" value="1"/>
</dbReference>
<dbReference type="Pfam" id="PF03466">
    <property type="entry name" value="LysR_substrate"/>
    <property type="match status" value="1"/>
</dbReference>
<evidence type="ECO:0000259" key="5">
    <source>
        <dbReference type="PROSITE" id="PS50931"/>
    </source>
</evidence>
<dbReference type="AlphaFoldDB" id="A0A3S3R5N8"/>
<name>A0A3S3R5N8_9BACT</name>
<evidence type="ECO:0000313" key="6">
    <source>
        <dbReference type="EMBL" id="RWX44866.1"/>
    </source>
</evidence>
<dbReference type="GO" id="GO:0003677">
    <property type="term" value="F:DNA binding"/>
    <property type="evidence" value="ECO:0007669"/>
    <property type="project" value="UniProtKB-KW"/>
</dbReference>
<dbReference type="InterPro" id="IPR000847">
    <property type="entry name" value="LysR_HTH_N"/>
</dbReference>
<dbReference type="InterPro" id="IPR036390">
    <property type="entry name" value="WH_DNA-bd_sf"/>
</dbReference>